<feature type="transmembrane region" description="Helical" evidence="10">
    <location>
        <begin position="133"/>
        <end position="150"/>
    </location>
</feature>
<dbReference type="CDD" id="cd13962">
    <property type="entry name" value="PT_UbiA_UBIAD1"/>
    <property type="match status" value="1"/>
</dbReference>
<comment type="similarity">
    <text evidence="3">Belongs to the UbiA prenyltransferase family.</text>
</comment>
<evidence type="ECO:0000256" key="4">
    <source>
        <dbReference type="ARBA" id="ARBA00022428"/>
    </source>
</evidence>
<feature type="transmembrane region" description="Helical" evidence="10">
    <location>
        <begin position="247"/>
        <end position="269"/>
    </location>
</feature>
<dbReference type="InterPro" id="IPR026046">
    <property type="entry name" value="UBIAD1"/>
</dbReference>
<keyword evidence="6" id="KW-0808">Transferase</keyword>
<accession>A0A814GGS4</accession>
<evidence type="ECO:0000256" key="6">
    <source>
        <dbReference type="ARBA" id="ARBA00022679"/>
    </source>
</evidence>
<evidence type="ECO:0000313" key="14">
    <source>
        <dbReference type="Proteomes" id="UP000663889"/>
    </source>
</evidence>
<organism evidence="11 14">
    <name type="scientific">Rotaria sordida</name>
    <dbReference type="NCBI Taxonomy" id="392033"/>
    <lineage>
        <taxon>Eukaryota</taxon>
        <taxon>Metazoa</taxon>
        <taxon>Spiralia</taxon>
        <taxon>Gnathifera</taxon>
        <taxon>Rotifera</taxon>
        <taxon>Eurotatoria</taxon>
        <taxon>Bdelloidea</taxon>
        <taxon>Philodinida</taxon>
        <taxon>Philodinidae</taxon>
        <taxon>Rotaria</taxon>
    </lineage>
</organism>
<dbReference type="Proteomes" id="UP000663889">
    <property type="component" value="Unassembled WGS sequence"/>
</dbReference>
<dbReference type="Proteomes" id="UP000663823">
    <property type="component" value="Unassembled WGS sequence"/>
</dbReference>
<dbReference type="GO" id="GO:0009234">
    <property type="term" value="P:menaquinone biosynthetic process"/>
    <property type="evidence" value="ECO:0007669"/>
    <property type="project" value="UniProtKB-UniPathway"/>
</dbReference>
<keyword evidence="4" id="KW-0474">Menaquinone biosynthesis</keyword>
<dbReference type="GO" id="GO:0042371">
    <property type="term" value="P:vitamin K biosynthetic process"/>
    <property type="evidence" value="ECO:0007669"/>
    <property type="project" value="TreeGrafter"/>
</dbReference>
<dbReference type="PIRSF" id="PIRSF005355">
    <property type="entry name" value="UBIAD1"/>
    <property type="match status" value="1"/>
</dbReference>
<evidence type="ECO:0000313" key="12">
    <source>
        <dbReference type="EMBL" id="CAF3952604.1"/>
    </source>
</evidence>
<comment type="pathway">
    <text evidence="2">Quinol/quinone metabolism; menaquinone biosynthesis.</text>
</comment>
<dbReference type="PANTHER" id="PTHR13929:SF0">
    <property type="entry name" value="UBIA PRENYLTRANSFERASE DOMAIN-CONTAINING PROTEIN 1"/>
    <property type="match status" value="1"/>
</dbReference>
<dbReference type="GO" id="GO:0005783">
    <property type="term" value="C:endoplasmic reticulum"/>
    <property type="evidence" value="ECO:0007669"/>
    <property type="project" value="TreeGrafter"/>
</dbReference>
<proteinExistence type="inferred from homology"/>
<keyword evidence="8 10" id="KW-1133">Transmembrane helix</keyword>
<feature type="transmembrane region" description="Helical" evidence="10">
    <location>
        <begin position="218"/>
        <end position="241"/>
    </location>
</feature>
<gene>
    <name evidence="13" type="ORF">FNK824_LOCUS28568</name>
    <name evidence="12" type="ORF">OTI717_LOCUS26466</name>
    <name evidence="11" type="ORF">SEV965_LOCUS10541</name>
</gene>
<dbReference type="EMBL" id="CAJNOU010000434">
    <property type="protein sequence ID" value="CAF0996182.1"/>
    <property type="molecule type" value="Genomic_DNA"/>
</dbReference>
<evidence type="ECO:0000256" key="8">
    <source>
        <dbReference type="ARBA" id="ARBA00022989"/>
    </source>
</evidence>
<comment type="subcellular location">
    <subcellularLocation>
        <location evidence="1">Membrane</location>
        <topology evidence="1">Multi-pass membrane protein</topology>
    </subcellularLocation>
</comment>
<sequence>MHTLEKYLIAVRPWSFSTSMMPVLLGNALAYPSLRAISIIVLLLTSISALCVHAAANLFNTYYDYIHGVDAPLNHNNNNNNKEKINDVDSIDDRTLIEGLLKPNDVVRLGLILYTIGTIAFLFLTNFSSAKEPYLAIIFFGALPLSFLYTGGIGFKYIALGDIIILLTFGPITVVYSYMAQAGHYSIYPIFYALPLTLNTEAILHSNNTRDMKHDKSVGILTLSILLGKQYSYYLYCILIYSPYIIIIYIMINISWYCFLPLLTIIYAYRLCEEFKYDQLIKLPNRTALLNFLFGFLYILSIIITNIIQKEQQFLF</sequence>
<reference evidence="11" key="1">
    <citation type="submission" date="2021-02" db="EMBL/GenBank/DDBJ databases">
        <authorList>
            <person name="Nowell W R."/>
        </authorList>
    </citation>
    <scope>NUCLEOTIDE SEQUENCE</scope>
</reference>
<evidence type="ECO:0000256" key="1">
    <source>
        <dbReference type="ARBA" id="ARBA00004141"/>
    </source>
</evidence>
<feature type="transmembrane region" description="Helical" evidence="10">
    <location>
        <begin position="157"/>
        <end position="179"/>
    </location>
</feature>
<evidence type="ECO:0000256" key="3">
    <source>
        <dbReference type="ARBA" id="ARBA00005985"/>
    </source>
</evidence>
<dbReference type="Gene3D" id="1.10.357.140">
    <property type="entry name" value="UbiA prenyltransferase"/>
    <property type="match status" value="1"/>
</dbReference>
<dbReference type="EMBL" id="CAJOAX010005563">
    <property type="protein sequence ID" value="CAF3952604.1"/>
    <property type="molecule type" value="Genomic_DNA"/>
</dbReference>
<feature type="transmembrane region" description="Helical" evidence="10">
    <location>
        <begin position="106"/>
        <end position="127"/>
    </location>
</feature>
<keyword evidence="5" id="KW-0637">Prenyltransferase</keyword>
<keyword evidence="7 10" id="KW-0812">Transmembrane</keyword>
<protein>
    <recommendedName>
        <fullName evidence="15">1,4-dihydroxy-2-naphthoate octaprenyltransferase</fullName>
    </recommendedName>
</protein>
<evidence type="ECO:0000256" key="5">
    <source>
        <dbReference type="ARBA" id="ARBA00022602"/>
    </source>
</evidence>
<feature type="transmembrane region" description="Helical" evidence="10">
    <location>
        <begin position="36"/>
        <end position="59"/>
    </location>
</feature>
<dbReference type="GO" id="GO:0004659">
    <property type="term" value="F:prenyltransferase activity"/>
    <property type="evidence" value="ECO:0007669"/>
    <property type="project" value="UniProtKB-KW"/>
</dbReference>
<evidence type="ECO:0008006" key="15">
    <source>
        <dbReference type="Google" id="ProtNLM"/>
    </source>
</evidence>
<dbReference type="AlphaFoldDB" id="A0A814GGS4"/>
<dbReference type="Pfam" id="PF01040">
    <property type="entry name" value="UbiA"/>
    <property type="match status" value="1"/>
</dbReference>
<dbReference type="PANTHER" id="PTHR13929">
    <property type="entry name" value="1,4-DIHYDROXY-2-NAPHTHOATE OCTAPRENYLTRANSFERASE"/>
    <property type="match status" value="1"/>
</dbReference>
<dbReference type="UniPathway" id="UPA00079"/>
<keyword evidence="9 10" id="KW-0472">Membrane</keyword>
<dbReference type="Proteomes" id="UP000663874">
    <property type="component" value="Unassembled WGS sequence"/>
</dbReference>
<feature type="transmembrane region" description="Helical" evidence="10">
    <location>
        <begin position="289"/>
        <end position="308"/>
    </location>
</feature>
<dbReference type="EMBL" id="CAJOBE010007880">
    <property type="protein sequence ID" value="CAF4048366.1"/>
    <property type="molecule type" value="Genomic_DNA"/>
</dbReference>
<comment type="caution">
    <text evidence="11">The sequence shown here is derived from an EMBL/GenBank/DDBJ whole genome shotgun (WGS) entry which is preliminary data.</text>
</comment>
<dbReference type="InterPro" id="IPR000537">
    <property type="entry name" value="UbiA_prenyltransferase"/>
</dbReference>
<dbReference type="GO" id="GO:0000139">
    <property type="term" value="C:Golgi membrane"/>
    <property type="evidence" value="ECO:0007669"/>
    <property type="project" value="TreeGrafter"/>
</dbReference>
<evidence type="ECO:0000313" key="13">
    <source>
        <dbReference type="EMBL" id="CAF4048366.1"/>
    </source>
</evidence>
<evidence type="ECO:0000256" key="7">
    <source>
        <dbReference type="ARBA" id="ARBA00022692"/>
    </source>
</evidence>
<dbReference type="InterPro" id="IPR044878">
    <property type="entry name" value="UbiA_sf"/>
</dbReference>
<evidence type="ECO:0000313" key="11">
    <source>
        <dbReference type="EMBL" id="CAF0996182.1"/>
    </source>
</evidence>
<evidence type="ECO:0000256" key="2">
    <source>
        <dbReference type="ARBA" id="ARBA00004863"/>
    </source>
</evidence>
<evidence type="ECO:0000256" key="9">
    <source>
        <dbReference type="ARBA" id="ARBA00023136"/>
    </source>
</evidence>
<name>A0A814GGS4_9BILA</name>
<evidence type="ECO:0000256" key="10">
    <source>
        <dbReference type="SAM" id="Phobius"/>
    </source>
</evidence>